<dbReference type="RefSeq" id="WP_273632136.1">
    <property type="nucleotide sequence ID" value="NZ_CP117167.1"/>
</dbReference>
<dbReference type="Proteomes" id="UP001216139">
    <property type="component" value="Chromosome"/>
</dbReference>
<evidence type="ECO:0008006" key="3">
    <source>
        <dbReference type="Google" id="ProtNLM"/>
    </source>
</evidence>
<gene>
    <name evidence="1" type="ORF">PQO05_07795</name>
</gene>
<keyword evidence="2" id="KW-1185">Reference proteome</keyword>
<evidence type="ECO:0000313" key="2">
    <source>
        <dbReference type="Proteomes" id="UP001216139"/>
    </source>
</evidence>
<protein>
    <recommendedName>
        <fullName evidence="3">Glycosyltransferase involved in cell wall biosynthesis</fullName>
    </recommendedName>
</protein>
<sequence length="388" mass="43927">MKLNKVCLFTAHAPSIGGGSTILRSLIENLPDISITWKYTNRSVDKNYEEGYIGPGVMGGKILNDVWETWRMLSDAPVDKINKIVDILLEVDCDSYWVVSHNEGLRVALELKRRQSTRPVHMTVHDDWAGALCARSYRYRLFSNLANSLTTKALQNVNSLDVISIGMRDYYKRLSGVEGKVCHRYISMDLLLDAAKDENPGNEIKIGHIGSLYSNRDFFSFLKLVSTFFSLNGKTVKVQMWGCSLKNEDLPAEVRNNVVFHKTLPEEQVIPKLAECEFVYSMYPFQSSLKLFGETSLPTKLTSYVQSGRPILGHGPGNCTLDKFLSVTQTGLFWNSKDQQDGFKVLEDLLKLSVTREQWAVARNQYFGENNLNVMRESLKIDGIDTVK</sequence>
<dbReference type="EMBL" id="CP117167">
    <property type="protein sequence ID" value="WCT13832.1"/>
    <property type="molecule type" value="Genomic_DNA"/>
</dbReference>
<evidence type="ECO:0000313" key="1">
    <source>
        <dbReference type="EMBL" id="WCT13832.1"/>
    </source>
</evidence>
<reference evidence="1 2" key="1">
    <citation type="submission" date="2023-02" db="EMBL/GenBank/DDBJ databases">
        <title>Genome sequence of Mucilaginibacter jinjuensis strain KACC 16571.</title>
        <authorList>
            <person name="Kim S."/>
            <person name="Heo J."/>
            <person name="Kwon S.-W."/>
        </authorList>
    </citation>
    <scope>NUCLEOTIDE SEQUENCE [LARGE SCALE GENOMIC DNA]</scope>
    <source>
        <strain evidence="1 2">KACC 16571</strain>
    </source>
</reference>
<organism evidence="1 2">
    <name type="scientific">Mucilaginibacter jinjuensis</name>
    <dbReference type="NCBI Taxonomy" id="1176721"/>
    <lineage>
        <taxon>Bacteria</taxon>
        <taxon>Pseudomonadati</taxon>
        <taxon>Bacteroidota</taxon>
        <taxon>Sphingobacteriia</taxon>
        <taxon>Sphingobacteriales</taxon>
        <taxon>Sphingobacteriaceae</taxon>
        <taxon>Mucilaginibacter</taxon>
    </lineage>
</organism>
<dbReference type="SUPFAM" id="SSF53756">
    <property type="entry name" value="UDP-Glycosyltransferase/glycogen phosphorylase"/>
    <property type="match status" value="1"/>
</dbReference>
<accession>A0ABY7TBU1</accession>
<proteinExistence type="predicted"/>
<name>A0ABY7TBU1_9SPHI</name>